<dbReference type="RefSeq" id="WP_089869137.1">
    <property type="nucleotide sequence ID" value="NZ_FOTC01000002.1"/>
</dbReference>
<dbReference type="STRING" id="553466.SAMN04487950_2112"/>
<evidence type="ECO:0000256" key="2">
    <source>
        <dbReference type="SAM" id="Phobius"/>
    </source>
</evidence>
<accession>A0A1I4EE51</accession>
<sequence length="325" mass="34298">MQRSTVRVSVLVLIALTLSALTVGTVVANDGSLVVGDGVDIPPQTVTFDGTEYPVSTLVQVTRGEPLTARATGPENVSGVDLYDVDGSLVYDRPASLNESVQFSTTYLTPGEYLIATHDGSGRYQTVQPVAVTGYDVSLSTSPMETNEGQRQFTVNVTETAQTSPIDRVEVVVFRGDETARVSTSKSAEGTYTGTTNLEPGEYQLYARATVDGQLVGLSNGTTMRITAQNETTQVNGSTQTTQTPEPTQTTQSTQSAQATQTTTTPANATAGERSGDGVQSQLPEWIGGRVVNLLSGPLFVVAGVVGVLVLSTVAYQAAYSLRRR</sequence>
<gene>
    <name evidence="3" type="ORF">SAMN04487950_2112</name>
</gene>
<evidence type="ECO:0000256" key="1">
    <source>
        <dbReference type="SAM" id="MobiDB-lite"/>
    </source>
</evidence>
<proteinExistence type="predicted"/>
<keyword evidence="2" id="KW-0472">Membrane</keyword>
<name>A0A1I4EE51_9EURY</name>
<dbReference type="EMBL" id="FOTC01000002">
    <property type="protein sequence ID" value="SFL04015.1"/>
    <property type="molecule type" value="Genomic_DNA"/>
</dbReference>
<evidence type="ECO:0000313" key="3">
    <source>
        <dbReference type="EMBL" id="SFL04015.1"/>
    </source>
</evidence>
<reference evidence="4" key="1">
    <citation type="submission" date="2016-10" db="EMBL/GenBank/DDBJ databases">
        <authorList>
            <person name="Varghese N."/>
            <person name="Submissions S."/>
        </authorList>
    </citation>
    <scope>NUCLEOTIDE SEQUENCE [LARGE SCALE GENOMIC DNA]</scope>
    <source>
        <strain evidence="4">CGMCC 1.7738</strain>
    </source>
</reference>
<feature type="transmembrane region" description="Helical" evidence="2">
    <location>
        <begin position="299"/>
        <end position="319"/>
    </location>
</feature>
<feature type="compositionally biased region" description="Low complexity" evidence="1">
    <location>
        <begin position="238"/>
        <end position="271"/>
    </location>
</feature>
<evidence type="ECO:0000313" key="4">
    <source>
        <dbReference type="Proteomes" id="UP000199607"/>
    </source>
</evidence>
<organism evidence="3 4">
    <name type="scientific">Halogranum rubrum</name>
    <dbReference type="NCBI Taxonomy" id="553466"/>
    <lineage>
        <taxon>Archaea</taxon>
        <taxon>Methanobacteriati</taxon>
        <taxon>Methanobacteriota</taxon>
        <taxon>Stenosarchaea group</taxon>
        <taxon>Halobacteria</taxon>
        <taxon>Halobacteriales</taxon>
        <taxon>Haloferacaceae</taxon>
    </lineage>
</organism>
<protein>
    <submittedName>
        <fullName evidence="3">Uncharacterized protein</fullName>
    </submittedName>
</protein>
<keyword evidence="2" id="KW-0812">Transmembrane</keyword>
<dbReference type="AlphaFoldDB" id="A0A1I4EE51"/>
<dbReference type="Proteomes" id="UP000199607">
    <property type="component" value="Unassembled WGS sequence"/>
</dbReference>
<keyword evidence="2" id="KW-1133">Transmembrane helix</keyword>
<keyword evidence="4" id="KW-1185">Reference proteome</keyword>
<feature type="region of interest" description="Disordered" evidence="1">
    <location>
        <begin position="230"/>
        <end position="281"/>
    </location>
</feature>